<name>A0ABP1RE80_9HEXA</name>
<organism evidence="3 4">
    <name type="scientific">Orchesella dallaii</name>
    <dbReference type="NCBI Taxonomy" id="48710"/>
    <lineage>
        <taxon>Eukaryota</taxon>
        <taxon>Metazoa</taxon>
        <taxon>Ecdysozoa</taxon>
        <taxon>Arthropoda</taxon>
        <taxon>Hexapoda</taxon>
        <taxon>Collembola</taxon>
        <taxon>Entomobryomorpha</taxon>
        <taxon>Entomobryoidea</taxon>
        <taxon>Orchesellidae</taxon>
        <taxon>Orchesellinae</taxon>
        <taxon>Orchesella</taxon>
    </lineage>
</organism>
<feature type="compositionally biased region" description="Polar residues" evidence="1">
    <location>
        <begin position="71"/>
        <end position="85"/>
    </location>
</feature>
<dbReference type="Proteomes" id="UP001642540">
    <property type="component" value="Unassembled WGS sequence"/>
</dbReference>
<gene>
    <name evidence="3" type="ORF">ODALV1_LOCUS20225</name>
</gene>
<evidence type="ECO:0000313" key="3">
    <source>
        <dbReference type="EMBL" id="CAL8123523.1"/>
    </source>
</evidence>
<feature type="compositionally biased region" description="Low complexity" evidence="1">
    <location>
        <begin position="332"/>
        <end position="345"/>
    </location>
</feature>
<feature type="region of interest" description="Disordered" evidence="1">
    <location>
        <begin position="223"/>
        <end position="352"/>
    </location>
</feature>
<keyword evidence="4" id="KW-1185">Reference proteome</keyword>
<proteinExistence type="predicted"/>
<feature type="region of interest" description="Disordered" evidence="1">
    <location>
        <begin position="169"/>
        <end position="192"/>
    </location>
</feature>
<feature type="compositionally biased region" description="Low complexity" evidence="1">
    <location>
        <begin position="701"/>
        <end position="718"/>
    </location>
</feature>
<feature type="compositionally biased region" description="Basic and acidic residues" evidence="1">
    <location>
        <begin position="664"/>
        <end position="688"/>
    </location>
</feature>
<sequence>MLASLLCMETRKRSDRSKLVHLETRGRKLVAVPNTIKENSTMAGDSSHEEQNNTLSEGLRPTPVRNDPRSIASTSSAPSGTQTRPTLPHLPLPATVGTSRPRTLLGQLNNPSDFSDLDPLFANTGLRSRNNTSSQPLQHATGPPRIPTTSTMDPLASLYNAARDQDQQLASVGNSQRRFYPSPSRDDFDTEDHLVDEPLVHMPESRYREIIAEIVQLKAERLQTSANQPRNVATGEGSQGVTPRPPNPENRSGNPDDDNWRGNTADPNPLRGGNSQPNPDTGVPNNHQSNRNDQPQRRNSQNSQRGGRQNQRQNRQPQPHYPTMETIRRRMQAGGQPQSQSQGFQRLPNNPIGTLNAQLGAFYPNTQNQFPQMPPYNPMGFPPNMFGNPMYFTMPQQFNRFNGNPQTTAGDALAHNNGAAQGFQDSDIDDSDNLQEEPIRGFARTDNRQRPNRDRRFSSHSNPAYGQSRDVRALLKDVSPPTYRGKNDKQSAYDFLEELNQYQKLMQVSDDIILYTVLPYILKDDAHVWYETQSIVTGFNSLTEFMTKFRRHFQSVDYFDSLRRDLDKRTQGEEETLTEYITGLIGFYKRLGGPTDFSDISKKIRTGLNPTYIPLFREIAAATSLGDLMKTAEELDDVLERRLKYAPPPTIVSNEQRLNYVAKSDNERRSRESRRDRYEKGDRRDNNRRYFQSGRDFSKDYNSSGYRSRGNSYGRSYSPGYTSTERDRFQRGDQSSNKPYYDRQAKEVTYDTSSDRFRDSTGYNNRLAPNSPHPNKVPRAEPKQTQGRPPGILKENPQNGYDSSRSRNSSTDRSRGSSPHSKTQDPSARSPSKIVCHKCGGNHYANHCPDKSNRSLNIKSPARGQ</sequence>
<evidence type="ECO:0000313" key="4">
    <source>
        <dbReference type="Proteomes" id="UP001642540"/>
    </source>
</evidence>
<accession>A0ABP1RE80</accession>
<evidence type="ECO:0000259" key="2">
    <source>
        <dbReference type="Pfam" id="PF03732"/>
    </source>
</evidence>
<dbReference type="InterPro" id="IPR005162">
    <property type="entry name" value="Retrotrans_gag_dom"/>
</dbReference>
<protein>
    <recommendedName>
        <fullName evidence="2">Retrotransposon gag domain-containing protein</fullName>
    </recommendedName>
</protein>
<feature type="domain" description="Retrotransposon gag" evidence="2">
    <location>
        <begin position="520"/>
        <end position="609"/>
    </location>
</feature>
<dbReference type="EMBL" id="CAXLJM020000068">
    <property type="protein sequence ID" value="CAL8123523.1"/>
    <property type="molecule type" value="Genomic_DNA"/>
</dbReference>
<feature type="compositionally biased region" description="Low complexity" evidence="1">
    <location>
        <begin position="288"/>
        <end position="318"/>
    </location>
</feature>
<comment type="caution">
    <text evidence="3">The sequence shown here is derived from an EMBL/GenBank/DDBJ whole genome shotgun (WGS) entry which is preliminary data.</text>
</comment>
<feature type="region of interest" description="Disordered" evidence="1">
    <location>
        <begin position="33"/>
        <end position="152"/>
    </location>
</feature>
<feature type="compositionally biased region" description="Polar residues" evidence="1">
    <location>
        <begin position="96"/>
        <end position="113"/>
    </location>
</feature>
<feature type="compositionally biased region" description="Polar residues" evidence="1">
    <location>
        <begin position="125"/>
        <end position="138"/>
    </location>
</feature>
<reference evidence="3 4" key="1">
    <citation type="submission" date="2024-08" db="EMBL/GenBank/DDBJ databases">
        <authorList>
            <person name="Cucini C."/>
            <person name="Frati F."/>
        </authorList>
    </citation>
    <scope>NUCLEOTIDE SEQUENCE [LARGE SCALE GENOMIC DNA]</scope>
</reference>
<feature type="compositionally biased region" description="Basic and acidic residues" evidence="1">
    <location>
        <begin position="740"/>
        <end position="759"/>
    </location>
</feature>
<feature type="compositionally biased region" description="Polar residues" evidence="1">
    <location>
        <begin position="398"/>
        <end position="409"/>
    </location>
</feature>
<feature type="region of interest" description="Disordered" evidence="1">
    <location>
        <begin position="654"/>
        <end position="865"/>
    </location>
</feature>
<feature type="compositionally biased region" description="Basic and acidic residues" evidence="1">
    <location>
        <begin position="437"/>
        <end position="457"/>
    </location>
</feature>
<feature type="compositionally biased region" description="Polar residues" evidence="1">
    <location>
        <begin position="273"/>
        <end position="287"/>
    </location>
</feature>
<feature type="region of interest" description="Disordered" evidence="1">
    <location>
        <begin position="398"/>
        <end position="473"/>
    </location>
</feature>
<evidence type="ECO:0000256" key="1">
    <source>
        <dbReference type="SAM" id="MobiDB-lite"/>
    </source>
</evidence>
<dbReference type="Pfam" id="PF03732">
    <property type="entry name" value="Retrotrans_gag"/>
    <property type="match status" value="1"/>
</dbReference>
<feature type="compositionally biased region" description="Acidic residues" evidence="1">
    <location>
        <begin position="426"/>
        <end position="435"/>
    </location>
</feature>